<dbReference type="Pfam" id="PF13755">
    <property type="entry name" value="Sensor_TM1"/>
    <property type="match status" value="1"/>
</dbReference>
<dbReference type="CDD" id="cd00082">
    <property type="entry name" value="HisKA"/>
    <property type="match status" value="1"/>
</dbReference>
<keyword evidence="6 12" id="KW-0812">Transmembrane</keyword>
<feature type="domain" description="HAMP" evidence="14">
    <location>
        <begin position="258"/>
        <end position="316"/>
    </location>
</feature>
<evidence type="ECO:0000259" key="14">
    <source>
        <dbReference type="PROSITE" id="PS50885"/>
    </source>
</evidence>
<keyword evidence="5" id="KW-0808">Transferase</keyword>
<evidence type="ECO:0000256" key="6">
    <source>
        <dbReference type="ARBA" id="ARBA00022692"/>
    </source>
</evidence>
<dbReference type="InterPro" id="IPR004358">
    <property type="entry name" value="Sig_transdc_His_kin-like_C"/>
</dbReference>
<comment type="caution">
    <text evidence="15">The sequence shown here is derived from an EMBL/GenBank/DDBJ whole genome shotgun (WGS) entry which is preliminary data.</text>
</comment>
<evidence type="ECO:0000256" key="3">
    <source>
        <dbReference type="ARBA" id="ARBA00012438"/>
    </source>
</evidence>
<comment type="subcellular location">
    <subcellularLocation>
        <location evidence="2">Membrane</location>
    </subcellularLocation>
</comment>
<name>J9DZ42_9PROT</name>
<dbReference type="Pfam" id="PF00512">
    <property type="entry name" value="HisKA"/>
    <property type="match status" value="1"/>
</dbReference>
<keyword evidence="8 12" id="KW-1133">Transmembrane helix</keyword>
<dbReference type="PATRIC" id="fig|1220535.3.peg.752"/>
<evidence type="ECO:0000256" key="2">
    <source>
        <dbReference type="ARBA" id="ARBA00004370"/>
    </source>
</evidence>
<dbReference type="InterPro" id="IPR003594">
    <property type="entry name" value="HATPase_dom"/>
</dbReference>
<protein>
    <recommendedName>
        <fullName evidence="3">histidine kinase</fullName>
        <ecNumber evidence="3">2.7.13.3</ecNumber>
    </recommendedName>
</protein>
<evidence type="ECO:0000256" key="10">
    <source>
        <dbReference type="ARBA" id="ARBA00023136"/>
    </source>
</evidence>
<dbReference type="Proteomes" id="UP000004836">
    <property type="component" value="Unassembled WGS sequence"/>
</dbReference>
<sequence length="534" mass="57532">MNFLKSSLSARLVVINSLGLLGFFAGILFLGQTRESLTDAYTQSLEVQAQIIAEALGESAGDETGDIITPTKIDATDETDETEDTEDAVQAGLIMAPRLDAELTEQILRRIIAPTSNRARVYDRNGELVIDSDVLLHSAAVIARDLPPPSFAGERENISETNSPSVDDDGHKGDVLLASINTAMLGEMSASARRTSKGDDIVLVAVPVQHYRAIIGVLLLTSPPGAIDSLVAEERAFLAKVFLVVLGVTLILSLALAGTITNPVRRLATAIQAFQAAGGPLPAPETVPDFSKRQDEIGNLSLVLRDMLSRLMNRLDTIENFAADVAHELKNPLASINSAVQSLATAKDDATRAALMNILQADILRMNRLITDISEASRLDAELGRATAENFDLSDLLKQMVPLIHGEIQLKIKAQVSVNAQKDRIAQIIRNLLDNALSFSVAQDIIVCLDSDQTGVFIHVDDAGPGLPKGVEQKIFDRFYTDRPDGHDLHSGLGLSISQQIARAHGGNVTARNRINSDVKIEGTRFTLFLPHQG</sequence>
<dbReference type="STRING" id="1220535.IMCC14465_07550"/>
<dbReference type="PROSITE" id="PS50109">
    <property type="entry name" value="HIS_KIN"/>
    <property type="match status" value="1"/>
</dbReference>
<dbReference type="InterPro" id="IPR025919">
    <property type="entry name" value="Stimulus_sens_dom"/>
</dbReference>
<dbReference type="InterPro" id="IPR050428">
    <property type="entry name" value="TCS_sensor_his_kinase"/>
</dbReference>
<dbReference type="InterPro" id="IPR025908">
    <property type="entry name" value="Sensor_TM1"/>
</dbReference>
<keyword evidence="4" id="KW-0597">Phosphoprotein</keyword>
<reference evidence="15 16" key="1">
    <citation type="journal article" date="2012" name="J. Bacteriol.">
        <title>Genome Sequence of Strain IMCC14465, Isolated from the East Sea, Belonging to the PS1 Clade of Alphaproteobacteria.</title>
        <authorList>
            <person name="Yang S.J."/>
            <person name="Kang I."/>
            <person name="Cho J.C."/>
        </authorList>
    </citation>
    <scope>NUCLEOTIDE SEQUENCE [LARGE SCALE GENOMIC DNA]</scope>
    <source>
        <strain evidence="15 16">IMCC14465</strain>
    </source>
</reference>
<dbReference type="SMART" id="SM00388">
    <property type="entry name" value="HisKA"/>
    <property type="match status" value="1"/>
</dbReference>
<dbReference type="Gene3D" id="3.30.565.10">
    <property type="entry name" value="Histidine kinase-like ATPase, C-terminal domain"/>
    <property type="match status" value="1"/>
</dbReference>
<evidence type="ECO:0000256" key="8">
    <source>
        <dbReference type="ARBA" id="ARBA00022989"/>
    </source>
</evidence>
<dbReference type="SUPFAM" id="SSF55874">
    <property type="entry name" value="ATPase domain of HSP90 chaperone/DNA topoisomerase II/histidine kinase"/>
    <property type="match status" value="1"/>
</dbReference>
<organism evidence="15 16">
    <name type="scientific">alpha proteobacterium IMCC14465</name>
    <dbReference type="NCBI Taxonomy" id="1220535"/>
    <lineage>
        <taxon>Bacteria</taxon>
        <taxon>Pseudomonadati</taxon>
        <taxon>Pseudomonadota</taxon>
        <taxon>Alphaproteobacteria</taxon>
        <taxon>PS1 clade</taxon>
    </lineage>
</organism>
<dbReference type="Pfam" id="PF00672">
    <property type="entry name" value="HAMP"/>
    <property type="match status" value="1"/>
</dbReference>
<dbReference type="PRINTS" id="PR00344">
    <property type="entry name" value="BCTRLSENSOR"/>
</dbReference>
<dbReference type="SUPFAM" id="SSF47384">
    <property type="entry name" value="Homodimeric domain of signal transducing histidine kinase"/>
    <property type="match status" value="1"/>
</dbReference>
<dbReference type="GO" id="GO:0000155">
    <property type="term" value="F:phosphorelay sensor kinase activity"/>
    <property type="evidence" value="ECO:0007669"/>
    <property type="project" value="InterPro"/>
</dbReference>
<feature type="domain" description="Histidine kinase" evidence="13">
    <location>
        <begin position="324"/>
        <end position="534"/>
    </location>
</feature>
<keyword evidence="16" id="KW-1185">Reference proteome</keyword>
<accession>J9DZ42</accession>
<dbReference type="CDD" id="cd00075">
    <property type="entry name" value="HATPase"/>
    <property type="match status" value="1"/>
</dbReference>
<feature type="transmembrane region" description="Helical" evidence="12">
    <location>
        <begin position="12"/>
        <end position="31"/>
    </location>
</feature>
<evidence type="ECO:0000256" key="4">
    <source>
        <dbReference type="ARBA" id="ARBA00022553"/>
    </source>
</evidence>
<dbReference type="InterPro" id="IPR005467">
    <property type="entry name" value="His_kinase_dom"/>
</dbReference>
<evidence type="ECO:0000256" key="11">
    <source>
        <dbReference type="SAM" id="MobiDB-lite"/>
    </source>
</evidence>
<evidence type="ECO:0000256" key="1">
    <source>
        <dbReference type="ARBA" id="ARBA00000085"/>
    </source>
</evidence>
<dbReference type="EC" id="2.7.13.3" evidence="3"/>
<dbReference type="Gene3D" id="1.10.287.130">
    <property type="match status" value="1"/>
</dbReference>
<evidence type="ECO:0000256" key="7">
    <source>
        <dbReference type="ARBA" id="ARBA00022777"/>
    </source>
</evidence>
<keyword evidence="7" id="KW-0418">Kinase</keyword>
<dbReference type="InterPro" id="IPR003660">
    <property type="entry name" value="HAMP_dom"/>
</dbReference>
<dbReference type="InterPro" id="IPR036097">
    <property type="entry name" value="HisK_dim/P_sf"/>
</dbReference>
<evidence type="ECO:0000256" key="12">
    <source>
        <dbReference type="SAM" id="Phobius"/>
    </source>
</evidence>
<dbReference type="Pfam" id="PF13756">
    <property type="entry name" value="Stimulus_sens_1"/>
    <property type="match status" value="1"/>
</dbReference>
<dbReference type="PROSITE" id="PS50885">
    <property type="entry name" value="HAMP"/>
    <property type="match status" value="1"/>
</dbReference>
<dbReference type="Gene3D" id="6.10.340.10">
    <property type="match status" value="1"/>
</dbReference>
<evidence type="ECO:0000313" key="16">
    <source>
        <dbReference type="Proteomes" id="UP000004836"/>
    </source>
</evidence>
<keyword evidence="10 12" id="KW-0472">Membrane</keyword>
<feature type="region of interest" description="Disordered" evidence="11">
    <location>
        <begin position="147"/>
        <end position="171"/>
    </location>
</feature>
<evidence type="ECO:0000256" key="5">
    <source>
        <dbReference type="ARBA" id="ARBA00022679"/>
    </source>
</evidence>
<evidence type="ECO:0000256" key="9">
    <source>
        <dbReference type="ARBA" id="ARBA00023012"/>
    </source>
</evidence>
<dbReference type="PANTHER" id="PTHR45436">
    <property type="entry name" value="SENSOR HISTIDINE KINASE YKOH"/>
    <property type="match status" value="1"/>
</dbReference>
<keyword evidence="9" id="KW-0902">Two-component regulatory system</keyword>
<dbReference type="eggNOG" id="COG2205">
    <property type="taxonomic scope" value="Bacteria"/>
</dbReference>
<gene>
    <name evidence="15" type="ORF">IMCC14465_07550</name>
</gene>
<feature type="transmembrane region" description="Helical" evidence="12">
    <location>
        <begin position="241"/>
        <end position="260"/>
    </location>
</feature>
<dbReference type="Pfam" id="PF02518">
    <property type="entry name" value="HATPase_c"/>
    <property type="match status" value="1"/>
</dbReference>
<dbReference type="SMART" id="SM00387">
    <property type="entry name" value="HATPase_c"/>
    <property type="match status" value="1"/>
</dbReference>
<proteinExistence type="predicted"/>
<dbReference type="AlphaFoldDB" id="J9DZ42"/>
<dbReference type="GO" id="GO:0005886">
    <property type="term" value="C:plasma membrane"/>
    <property type="evidence" value="ECO:0007669"/>
    <property type="project" value="TreeGrafter"/>
</dbReference>
<dbReference type="InterPro" id="IPR036890">
    <property type="entry name" value="HATPase_C_sf"/>
</dbReference>
<evidence type="ECO:0000313" key="15">
    <source>
        <dbReference type="EMBL" id="EJW20959.1"/>
    </source>
</evidence>
<dbReference type="PANTHER" id="PTHR45436:SF5">
    <property type="entry name" value="SENSOR HISTIDINE KINASE TRCS"/>
    <property type="match status" value="1"/>
</dbReference>
<dbReference type="EMBL" id="ALYF01000003">
    <property type="protein sequence ID" value="EJW20959.1"/>
    <property type="molecule type" value="Genomic_DNA"/>
</dbReference>
<dbReference type="InterPro" id="IPR003661">
    <property type="entry name" value="HisK_dim/P_dom"/>
</dbReference>
<comment type="catalytic activity">
    <reaction evidence="1">
        <text>ATP + protein L-histidine = ADP + protein N-phospho-L-histidine.</text>
        <dbReference type="EC" id="2.7.13.3"/>
    </reaction>
</comment>
<evidence type="ECO:0000259" key="13">
    <source>
        <dbReference type="PROSITE" id="PS50109"/>
    </source>
</evidence>